<protein>
    <submittedName>
        <fullName evidence="3">DUF3098 domain-containing protein</fullName>
    </submittedName>
</protein>
<dbReference type="EMBL" id="JACGWS010000007">
    <property type="protein sequence ID" value="MBC8755540.1"/>
    <property type="molecule type" value="Genomic_DNA"/>
</dbReference>
<sequence>MKNKKSESSKTAPKNTPQPQREFVFGKKNYLFMFIGLAVIALGFILMAGGASDDPNVFDEAVFSTRRIHIAPMVVIAGFAIEIYAILLNPDS</sequence>
<dbReference type="InterPro" id="IPR021448">
    <property type="entry name" value="DUF3098"/>
</dbReference>
<evidence type="ECO:0000313" key="4">
    <source>
        <dbReference type="Proteomes" id="UP000619238"/>
    </source>
</evidence>
<proteinExistence type="predicted"/>
<feature type="transmembrane region" description="Helical" evidence="2">
    <location>
        <begin position="68"/>
        <end position="88"/>
    </location>
</feature>
<keyword evidence="4" id="KW-1185">Reference proteome</keyword>
<accession>A0ABR7QAH2</accession>
<keyword evidence="2" id="KW-1133">Transmembrane helix</keyword>
<evidence type="ECO:0000256" key="1">
    <source>
        <dbReference type="SAM" id="MobiDB-lite"/>
    </source>
</evidence>
<dbReference type="Pfam" id="PF11297">
    <property type="entry name" value="DUF3098"/>
    <property type="match status" value="1"/>
</dbReference>
<feature type="compositionally biased region" description="Polar residues" evidence="1">
    <location>
        <begin position="9"/>
        <end position="19"/>
    </location>
</feature>
<comment type="caution">
    <text evidence="3">The sequence shown here is derived from an EMBL/GenBank/DDBJ whole genome shotgun (WGS) entry which is preliminary data.</text>
</comment>
<evidence type="ECO:0000313" key="3">
    <source>
        <dbReference type="EMBL" id="MBC8755540.1"/>
    </source>
</evidence>
<gene>
    <name evidence="3" type="ORF">H2O64_12760</name>
</gene>
<dbReference type="RefSeq" id="WP_187562590.1">
    <property type="nucleotide sequence ID" value="NZ_JACGWS010000007.1"/>
</dbReference>
<name>A0ABR7QAH2_9FLAO</name>
<reference evidence="3 4" key="1">
    <citation type="submission" date="2020-07" db="EMBL/GenBank/DDBJ databases">
        <title>Description of Kordia aestuariivivens sp. nov., isolated from a tidal flat.</title>
        <authorList>
            <person name="Park S."/>
            <person name="Yoon J.-H."/>
        </authorList>
    </citation>
    <scope>NUCLEOTIDE SEQUENCE [LARGE SCALE GENOMIC DNA]</scope>
    <source>
        <strain evidence="3 4">YSTF-M3</strain>
    </source>
</reference>
<organism evidence="3 4">
    <name type="scientific">Kordia aestuariivivens</name>
    <dbReference type="NCBI Taxonomy" id="2759037"/>
    <lineage>
        <taxon>Bacteria</taxon>
        <taxon>Pseudomonadati</taxon>
        <taxon>Bacteroidota</taxon>
        <taxon>Flavobacteriia</taxon>
        <taxon>Flavobacteriales</taxon>
        <taxon>Flavobacteriaceae</taxon>
        <taxon>Kordia</taxon>
    </lineage>
</organism>
<feature type="region of interest" description="Disordered" evidence="1">
    <location>
        <begin position="1"/>
        <end position="20"/>
    </location>
</feature>
<dbReference type="Proteomes" id="UP000619238">
    <property type="component" value="Unassembled WGS sequence"/>
</dbReference>
<evidence type="ECO:0000256" key="2">
    <source>
        <dbReference type="SAM" id="Phobius"/>
    </source>
</evidence>
<keyword evidence="2" id="KW-0472">Membrane</keyword>
<feature type="transmembrane region" description="Helical" evidence="2">
    <location>
        <begin position="30"/>
        <end position="48"/>
    </location>
</feature>
<keyword evidence="2" id="KW-0812">Transmembrane</keyword>